<organism evidence="2 3">
    <name type="scientific">Nitzschia inconspicua</name>
    <dbReference type="NCBI Taxonomy" id="303405"/>
    <lineage>
        <taxon>Eukaryota</taxon>
        <taxon>Sar</taxon>
        <taxon>Stramenopiles</taxon>
        <taxon>Ochrophyta</taxon>
        <taxon>Bacillariophyta</taxon>
        <taxon>Bacillariophyceae</taxon>
        <taxon>Bacillariophycidae</taxon>
        <taxon>Bacillariales</taxon>
        <taxon>Bacillariaceae</taxon>
        <taxon>Nitzschia</taxon>
    </lineage>
</organism>
<evidence type="ECO:0000313" key="2">
    <source>
        <dbReference type="EMBL" id="KAG7351048.1"/>
    </source>
</evidence>
<gene>
    <name evidence="2" type="ORF">IV203_010408</name>
</gene>
<evidence type="ECO:0000256" key="1">
    <source>
        <dbReference type="SAM" id="MobiDB-lite"/>
    </source>
</evidence>
<feature type="compositionally biased region" description="Basic and acidic residues" evidence="1">
    <location>
        <begin position="125"/>
        <end position="136"/>
    </location>
</feature>
<feature type="region of interest" description="Disordered" evidence="1">
    <location>
        <begin position="73"/>
        <end position="137"/>
    </location>
</feature>
<dbReference type="Proteomes" id="UP000693970">
    <property type="component" value="Unassembled WGS sequence"/>
</dbReference>
<feature type="compositionally biased region" description="Acidic residues" evidence="1">
    <location>
        <begin position="82"/>
        <end position="107"/>
    </location>
</feature>
<proteinExistence type="predicted"/>
<reference evidence="2" key="2">
    <citation type="submission" date="2021-04" db="EMBL/GenBank/DDBJ databases">
        <authorList>
            <person name="Podell S."/>
        </authorList>
    </citation>
    <scope>NUCLEOTIDE SEQUENCE</scope>
    <source>
        <strain evidence="2">Hildebrandi</strain>
    </source>
</reference>
<dbReference type="EMBL" id="JAGRRH010000018">
    <property type="protein sequence ID" value="KAG7351048.1"/>
    <property type="molecule type" value="Genomic_DNA"/>
</dbReference>
<name>A0A9K3KXJ5_9STRA</name>
<keyword evidence="3" id="KW-1185">Reference proteome</keyword>
<dbReference type="AlphaFoldDB" id="A0A9K3KXJ5"/>
<protein>
    <submittedName>
        <fullName evidence="2">Uncharacterized protein</fullName>
    </submittedName>
</protein>
<comment type="caution">
    <text evidence="2">The sequence shown here is derived from an EMBL/GenBank/DDBJ whole genome shotgun (WGS) entry which is preliminary data.</text>
</comment>
<evidence type="ECO:0000313" key="3">
    <source>
        <dbReference type="Proteomes" id="UP000693970"/>
    </source>
</evidence>
<reference evidence="2" key="1">
    <citation type="journal article" date="2021" name="Sci. Rep.">
        <title>Diploid genomic architecture of Nitzschia inconspicua, an elite biomass production diatom.</title>
        <authorList>
            <person name="Oliver A."/>
            <person name="Podell S."/>
            <person name="Pinowska A."/>
            <person name="Traller J.C."/>
            <person name="Smith S.R."/>
            <person name="McClure R."/>
            <person name="Beliaev A."/>
            <person name="Bohutskyi P."/>
            <person name="Hill E.A."/>
            <person name="Rabines A."/>
            <person name="Zheng H."/>
            <person name="Allen L.Z."/>
            <person name="Kuo A."/>
            <person name="Grigoriev I.V."/>
            <person name="Allen A.E."/>
            <person name="Hazlebeck D."/>
            <person name="Allen E.E."/>
        </authorList>
    </citation>
    <scope>NUCLEOTIDE SEQUENCE</scope>
    <source>
        <strain evidence="2">Hildebrandi</strain>
    </source>
</reference>
<sequence length="177" mass="19009">MGPLMAALNSHKVRGPNATSAYENVFGMPLHEPILGQVSQLRECFTVRERLDLLPDPELEAALRADLIIDGKPEEVPKDYWEEGEGSDSGDSCGDDNEPWAADDDEPTQTVMATTGSDSGDSCGDDNKPWEAHGDEPTATVMATTIASNGQQDVQSNIEAAANDKMEDDNVDTKSAQ</sequence>
<accession>A0A9K3KXJ5</accession>